<dbReference type="GO" id="GO:0031222">
    <property type="term" value="P:arabinan catabolic process"/>
    <property type="evidence" value="ECO:0007669"/>
    <property type="project" value="UniProtKB-UniPathway"/>
</dbReference>
<dbReference type="InterPro" id="IPR016840">
    <property type="entry name" value="Glyco_hydro_43_endo_a_Ara-ase"/>
</dbReference>
<comment type="pathway">
    <text evidence="1">Glycan metabolism; L-arabinan degradation.</text>
</comment>
<accession>A0A150PU93</accession>
<organism evidence="8 9">
    <name type="scientific">Sorangium cellulosum</name>
    <name type="common">Polyangium cellulosum</name>
    <dbReference type="NCBI Taxonomy" id="56"/>
    <lineage>
        <taxon>Bacteria</taxon>
        <taxon>Pseudomonadati</taxon>
        <taxon>Myxococcota</taxon>
        <taxon>Polyangia</taxon>
        <taxon>Polyangiales</taxon>
        <taxon>Polyangiaceae</taxon>
        <taxon>Sorangium</taxon>
    </lineage>
</organism>
<dbReference type="PANTHER" id="PTHR43301">
    <property type="entry name" value="ARABINAN ENDO-1,5-ALPHA-L-ARABINOSIDASE"/>
    <property type="match status" value="1"/>
</dbReference>
<dbReference type="InterPro" id="IPR050727">
    <property type="entry name" value="GH43_arabinanases"/>
</dbReference>
<dbReference type="InterPro" id="IPR006710">
    <property type="entry name" value="Glyco_hydro_43"/>
</dbReference>
<dbReference type="CDD" id="cd08998">
    <property type="entry name" value="GH43_Arb43a-like"/>
    <property type="match status" value="1"/>
</dbReference>
<feature type="site" description="Important for substrate recognition" evidence="7">
    <location>
        <position position="252"/>
    </location>
</feature>
<dbReference type="PIRSF" id="PIRSF026534">
    <property type="entry name" value="Endo_alpha-L-arabinosidase"/>
    <property type="match status" value="1"/>
</dbReference>
<feature type="active site" description="Proton acceptor" evidence="5">
    <location>
        <position position="12"/>
    </location>
</feature>
<keyword evidence="3" id="KW-0378">Hydrolase</keyword>
<feature type="non-terminal residue" evidence="8">
    <location>
        <position position="1"/>
    </location>
</feature>
<feature type="site" description="Important for catalytic activity, responsible for pKa modulation of the active site Glu and correct orientation of both the proton donor and substrate" evidence="7">
    <location>
        <position position="130"/>
    </location>
</feature>
<evidence type="ECO:0000256" key="6">
    <source>
        <dbReference type="PIRSR" id="PIRSR026534-2"/>
    </source>
</evidence>
<dbReference type="PANTHER" id="PTHR43301:SF3">
    <property type="entry name" value="ARABINAN ENDO-1,5-ALPHA-L-ARABINOSIDASE A-RELATED"/>
    <property type="match status" value="1"/>
</dbReference>
<feature type="binding site" evidence="6">
    <location>
        <position position="88"/>
    </location>
    <ligand>
        <name>substrate</name>
    </ligand>
</feature>
<feature type="active site" description="Proton donor" evidence="5">
    <location>
        <position position="182"/>
    </location>
</feature>
<feature type="binding site" evidence="6">
    <location>
        <position position="12"/>
    </location>
    <ligand>
        <name>substrate</name>
    </ligand>
</feature>
<name>A0A150PU93_SORCE</name>
<gene>
    <name evidence="8" type="ORF">BE08_15915</name>
</gene>
<dbReference type="SUPFAM" id="SSF75005">
    <property type="entry name" value="Arabinanase/levansucrase/invertase"/>
    <property type="match status" value="1"/>
</dbReference>
<evidence type="ECO:0000313" key="8">
    <source>
        <dbReference type="EMBL" id="KYF59337.1"/>
    </source>
</evidence>
<evidence type="ECO:0000256" key="4">
    <source>
        <dbReference type="ARBA" id="ARBA00023295"/>
    </source>
</evidence>
<protein>
    <submittedName>
        <fullName evidence="8">Beta-xylosidase</fullName>
    </submittedName>
</protein>
<comment type="similarity">
    <text evidence="2">Belongs to the glycosyl hydrolase 43 family.</text>
</comment>
<dbReference type="Pfam" id="PF04616">
    <property type="entry name" value="Glyco_hydro_43"/>
    <property type="match status" value="1"/>
</dbReference>
<sequence>ALRLSGDLVTHDPVVIQAGDRYHLFQTGDRIPMKTSSDLLNWQPAGRVFDARPAWVAERVPGVEDLWAPDISRFGDAYHLYYSASTFGSNRSCIGHATKTSLDAAEPWRDRGAVICSNTGGTSDDWNAIDPNVAIDEEGTPWLSFGSFWTGIKMVKLTLSGERADAELHALASRPDARGALEAPFIVRRCGFYYLFVSFDSCCRGVDSTYKTAVGRSPRITGPYVDREGKAMTSGGGTILVEGDGRWKGPGHNAVLFAKDRAYNIYHAYNVEKNGEPTLRISDLVWDGDGWPRSGGP</sequence>
<reference evidence="8 9" key="1">
    <citation type="submission" date="2014-02" db="EMBL/GenBank/DDBJ databases">
        <title>The small core and large imbalanced accessory genome model reveals a collaborative survival strategy of Sorangium cellulosum strains in nature.</title>
        <authorList>
            <person name="Han K."/>
            <person name="Peng R."/>
            <person name="Blom J."/>
            <person name="Li Y.-Z."/>
        </authorList>
    </citation>
    <scope>NUCLEOTIDE SEQUENCE [LARGE SCALE GENOMIC DNA]</scope>
    <source>
        <strain evidence="8 9">So0157-25</strain>
    </source>
</reference>
<dbReference type="GO" id="GO:0046558">
    <property type="term" value="F:arabinan endo-1,5-alpha-L-arabinosidase activity"/>
    <property type="evidence" value="ECO:0007669"/>
    <property type="project" value="InterPro"/>
</dbReference>
<evidence type="ECO:0000256" key="5">
    <source>
        <dbReference type="PIRSR" id="PIRSR026534-1"/>
    </source>
</evidence>
<dbReference type="EMBL" id="JELY01000453">
    <property type="protein sequence ID" value="KYF59337.1"/>
    <property type="molecule type" value="Genomic_DNA"/>
</dbReference>
<evidence type="ECO:0000256" key="3">
    <source>
        <dbReference type="ARBA" id="ARBA00022801"/>
    </source>
</evidence>
<dbReference type="Gene3D" id="2.115.10.20">
    <property type="entry name" value="Glycosyl hydrolase domain, family 43"/>
    <property type="match status" value="1"/>
</dbReference>
<feature type="binding site" evidence="6">
    <location>
        <begin position="147"/>
        <end position="149"/>
    </location>
    <ligand>
        <name>substrate</name>
    </ligand>
</feature>
<dbReference type="AlphaFoldDB" id="A0A150PU93"/>
<proteinExistence type="inferred from homology"/>
<dbReference type="InterPro" id="IPR023296">
    <property type="entry name" value="Glyco_hydro_beta-prop_sf"/>
</dbReference>
<evidence type="ECO:0000256" key="7">
    <source>
        <dbReference type="PIRSR" id="PIRSR026534-3"/>
    </source>
</evidence>
<keyword evidence="4" id="KW-0326">Glycosidase</keyword>
<feature type="binding site" evidence="6">
    <location>
        <begin position="127"/>
        <end position="130"/>
    </location>
    <ligand>
        <name>substrate</name>
    </ligand>
</feature>
<comment type="caution">
    <text evidence="8">The sequence shown here is derived from an EMBL/GenBank/DDBJ whole genome shotgun (WGS) entry which is preliminary data.</text>
</comment>
<dbReference type="Proteomes" id="UP000075420">
    <property type="component" value="Unassembled WGS sequence"/>
</dbReference>
<dbReference type="UniPathway" id="UPA00667"/>
<evidence type="ECO:0000256" key="1">
    <source>
        <dbReference type="ARBA" id="ARBA00004834"/>
    </source>
</evidence>
<evidence type="ECO:0000256" key="2">
    <source>
        <dbReference type="ARBA" id="ARBA00009865"/>
    </source>
</evidence>
<evidence type="ECO:0000313" key="9">
    <source>
        <dbReference type="Proteomes" id="UP000075420"/>
    </source>
</evidence>